<comment type="catalytic activity">
    <reaction evidence="1">
        <text>ATP + protein L-histidine = ADP + protein N-phospho-L-histidine.</text>
        <dbReference type="EC" id="2.7.13.3"/>
    </reaction>
</comment>
<dbReference type="PANTHER" id="PTHR43711">
    <property type="entry name" value="TWO-COMPONENT HISTIDINE KINASE"/>
    <property type="match status" value="1"/>
</dbReference>
<dbReference type="Gene3D" id="3.30.565.10">
    <property type="entry name" value="Histidine kinase-like ATPase, C-terminal domain"/>
    <property type="match status" value="1"/>
</dbReference>
<feature type="transmembrane region" description="Helical" evidence="10">
    <location>
        <begin position="362"/>
        <end position="384"/>
    </location>
</feature>
<dbReference type="Gene3D" id="1.10.287.130">
    <property type="match status" value="1"/>
</dbReference>
<feature type="transmembrane region" description="Helical" evidence="10">
    <location>
        <begin position="331"/>
        <end position="350"/>
    </location>
</feature>
<dbReference type="Proteomes" id="UP000215509">
    <property type="component" value="Unassembled WGS sequence"/>
</dbReference>
<keyword evidence="8" id="KW-0067">ATP-binding</keyword>
<evidence type="ECO:0000256" key="7">
    <source>
        <dbReference type="ARBA" id="ARBA00022777"/>
    </source>
</evidence>
<evidence type="ECO:0000259" key="11">
    <source>
        <dbReference type="PROSITE" id="PS50109"/>
    </source>
</evidence>
<dbReference type="GO" id="GO:0005524">
    <property type="term" value="F:ATP binding"/>
    <property type="evidence" value="ECO:0007669"/>
    <property type="project" value="UniProtKB-KW"/>
</dbReference>
<feature type="transmembrane region" description="Helical" evidence="10">
    <location>
        <begin position="390"/>
        <end position="411"/>
    </location>
</feature>
<keyword evidence="6" id="KW-0547">Nucleotide-binding</keyword>
<dbReference type="SMART" id="SM00388">
    <property type="entry name" value="HisKA"/>
    <property type="match status" value="1"/>
</dbReference>
<dbReference type="PRINTS" id="PR00344">
    <property type="entry name" value="BCTRLSENSOR"/>
</dbReference>
<dbReference type="Gene3D" id="2.60.120.260">
    <property type="entry name" value="Galactose-binding domain-like"/>
    <property type="match status" value="1"/>
</dbReference>
<evidence type="ECO:0000256" key="9">
    <source>
        <dbReference type="ARBA" id="ARBA00023012"/>
    </source>
</evidence>
<feature type="transmembrane region" description="Helical" evidence="10">
    <location>
        <begin position="212"/>
        <end position="231"/>
    </location>
</feature>
<keyword evidence="10" id="KW-0472">Membrane</keyword>
<dbReference type="CDD" id="cd00082">
    <property type="entry name" value="HisKA"/>
    <property type="match status" value="1"/>
</dbReference>
<evidence type="ECO:0000256" key="5">
    <source>
        <dbReference type="ARBA" id="ARBA00022679"/>
    </source>
</evidence>
<gene>
    <name evidence="12" type="ORF">CF651_13965</name>
</gene>
<dbReference type="FunFam" id="3.30.565.10:FF:000006">
    <property type="entry name" value="Sensor histidine kinase WalK"/>
    <property type="match status" value="1"/>
</dbReference>
<dbReference type="SUPFAM" id="SSF47384">
    <property type="entry name" value="Homodimeric domain of signal transducing histidine kinase"/>
    <property type="match status" value="1"/>
</dbReference>
<dbReference type="InterPro" id="IPR036097">
    <property type="entry name" value="HisK_dim/P_sf"/>
</dbReference>
<feature type="transmembrane region" description="Helical" evidence="10">
    <location>
        <begin position="238"/>
        <end position="255"/>
    </location>
</feature>
<dbReference type="InterPro" id="IPR036890">
    <property type="entry name" value="HATPase_C_sf"/>
</dbReference>
<dbReference type="InterPro" id="IPR005467">
    <property type="entry name" value="His_kinase_dom"/>
</dbReference>
<comment type="subcellular location">
    <subcellularLocation>
        <location evidence="2">Cell membrane</location>
        <topology evidence="2">Multi-pass membrane protein</topology>
    </subcellularLocation>
</comment>
<keyword evidence="10" id="KW-0812">Transmembrane</keyword>
<keyword evidence="4" id="KW-0597">Phosphoprotein</keyword>
<evidence type="ECO:0000256" key="4">
    <source>
        <dbReference type="ARBA" id="ARBA00022553"/>
    </source>
</evidence>
<organism evidence="12 13">
    <name type="scientific">Paenibacillus rigui</name>
    <dbReference type="NCBI Taxonomy" id="554312"/>
    <lineage>
        <taxon>Bacteria</taxon>
        <taxon>Bacillati</taxon>
        <taxon>Bacillota</taxon>
        <taxon>Bacilli</taxon>
        <taxon>Bacillales</taxon>
        <taxon>Paenibacillaceae</taxon>
        <taxon>Paenibacillus</taxon>
    </lineage>
</organism>
<dbReference type="SUPFAM" id="SSF49785">
    <property type="entry name" value="Galactose-binding domain-like"/>
    <property type="match status" value="1"/>
</dbReference>
<evidence type="ECO:0000256" key="8">
    <source>
        <dbReference type="ARBA" id="ARBA00022840"/>
    </source>
</evidence>
<dbReference type="InterPro" id="IPR003661">
    <property type="entry name" value="HisK_dim/P_dom"/>
</dbReference>
<dbReference type="InterPro" id="IPR050736">
    <property type="entry name" value="Sensor_HK_Regulatory"/>
</dbReference>
<keyword evidence="10" id="KW-1133">Transmembrane helix</keyword>
<dbReference type="PANTHER" id="PTHR43711:SF1">
    <property type="entry name" value="HISTIDINE KINASE 1"/>
    <property type="match status" value="1"/>
</dbReference>
<evidence type="ECO:0000256" key="2">
    <source>
        <dbReference type="ARBA" id="ARBA00004651"/>
    </source>
</evidence>
<keyword evidence="7 12" id="KW-0418">Kinase</keyword>
<reference evidence="12 13" key="1">
    <citation type="submission" date="2017-07" db="EMBL/GenBank/DDBJ databases">
        <title>Genome sequencing and assembly of Paenibacillus rigui.</title>
        <authorList>
            <person name="Mayilraj S."/>
        </authorList>
    </citation>
    <scope>NUCLEOTIDE SEQUENCE [LARGE SCALE GENOMIC DNA]</scope>
    <source>
        <strain evidence="12 13">JCM 16352</strain>
    </source>
</reference>
<dbReference type="InterPro" id="IPR004358">
    <property type="entry name" value="Sig_transdc_His_kin-like_C"/>
</dbReference>
<evidence type="ECO:0000256" key="10">
    <source>
        <dbReference type="SAM" id="Phobius"/>
    </source>
</evidence>
<keyword evidence="5" id="KW-0808">Transferase</keyword>
<keyword evidence="13" id="KW-1185">Reference proteome</keyword>
<evidence type="ECO:0000256" key="3">
    <source>
        <dbReference type="ARBA" id="ARBA00012438"/>
    </source>
</evidence>
<dbReference type="Pfam" id="PF00512">
    <property type="entry name" value="HisKA"/>
    <property type="match status" value="1"/>
</dbReference>
<comment type="caution">
    <text evidence="12">The sequence shown here is derived from an EMBL/GenBank/DDBJ whole genome shotgun (WGS) entry which is preliminary data.</text>
</comment>
<dbReference type="InterPro" id="IPR011623">
    <property type="entry name" value="7TMR_DISM_rcpt_extracell_dom1"/>
</dbReference>
<dbReference type="InterPro" id="IPR008979">
    <property type="entry name" value="Galactose-bd-like_sf"/>
</dbReference>
<evidence type="ECO:0000313" key="13">
    <source>
        <dbReference type="Proteomes" id="UP000215509"/>
    </source>
</evidence>
<dbReference type="SUPFAM" id="SSF55874">
    <property type="entry name" value="ATPase domain of HSP90 chaperone/DNA topoisomerase II/histidine kinase"/>
    <property type="match status" value="1"/>
</dbReference>
<dbReference type="PROSITE" id="PS50109">
    <property type="entry name" value="HIS_KIN"/>
    <property type="match status" value="1"/>
</dbReference>
<name>A0A229UR03_9BACL</name>
<dbReference type="GO" id="GO:0005886">
    <property type="term" value="C:plasma membrane"/>
    <property type="evidence" value="ECO:0007669"/>
    <property type="project" value="UniProtKB-SubCell"/>
</dbReference>
<dbReference type="EC" id="2.7.13.3" evidence="3"/>
<evidence type="ECO:0000256" key="1">
    <source>
        <dbReference type="ARBA" id="ARBA00000085"/>
    </source>
</evidence>
<keyword evidence="9" id="KW-0902">Two-component regulatory system</keyword>
<dbReference type="GO" id="GO:0000155">
    <property type="term" value="F:phosphorelay sensor kinase activity"/>
    <property type="evidence" value="ECO:0007669"/>
    <property type="project" value="InterPro"/>
</dbReference>
<proteinExistence type="predicted"/>
<dbReference type="EMBL" id="NMQW01000019">
    <property type="protein sequence ID" value="OXM85681.1"/>
    <property type="molecule type" value="Genomic_DNA"/>
</dbReference>
<dbReference type="InterPro" id="IPR003594">
    <property type="entry name" value="HATPase_dom"/>
</dbReference>
<evidence type="ECO:0000313" key="12">
    <source>
        <dbReference type="EMBL" id="OXM85681.1"/>
    </source>
</evidence>
<feature type="transmembrane region" description="Helical" evidence="10">
    <location>
        <begin position="304"/>
        <end position="325"/>
    </location>
</feature>
<dbReference type="Pfam" id="PF02518">
    <property type="entry name" value="HATPase_c"/>
    <property type="match status" value="1"/>
</dbReference>
<dbReference type="SMART" id="SM00387">
    <property type="entry name" value="HATPase_c"/>
    <property type="match status" value="1"/>
</dbReference>
<protein>
    <recommendedName>
        <fullName evidence="3">histidine kinase</fullName>
        <ecNumber evidence="3">2.7.13.3</ecNumber>
    </recommendedName>
</protein>
<feature type="domain" description="Histidine kinase" evidence="11">
    <location>
        <begin position="469"/>
        <end position="696"/>
    </location>
</feature>
<dbReference type="Pfam" id="PF07695">
    <property type="entry name" value="7TMR-DISM_7TM"/>
    <property type="match status" value="1"/>
</dbReference>
<accession>A0A229UR03</accession>
<evidence type="ECO:0000256" key="6">
    <source>
        <dbReference type="ARBA" id="ARBA00022741"/>
    </source>
</evidence>
<dbReference type="CDD" id="cd00075">
    <property type="entry name" value="HATPase"/>
    <property type="match status" value="1"/>
</dbReference>
<dbReference type="AlphaFoldDB" id="A0A229UR03"/>
<sequence>MDGMRKIGWLWLGLLLCLNLWSWPRAFAEEGTGDAGAVLDLTGWDLTQSTVSLGGSWDLYWGQLLTPEQIDRGLQEQAPLRVQVPAVWSTAFHEGEALSNQGYGTYRVRLLLPEGADLPPLSLYVRGVATSYKLWVNGKPLASNGTVGRSLSTMVPYNLPKVVSFQPKPGSNELVMQVSNFVQRKGGIWEPIHLGSTEQIGRERTIRFGLEAFIIGSLLIMGLYHLGLYAARKKDRSSLYFGLLCLAVVARTSVLGEEVGLYVFPGISWEAAVKVEYISAFVGMQMLLQFVYREYWDRQHPVIVRASMAIHLLLTVFVLVAPARVYTYLMLFYHLFVVVPVLMFLVFVYIRSIFARTRESLVNMLGFVCFAAAILADILFFNHFIRSGIYLPYGLLFFLFTQSVHLALKFARTAREAERLSKELKVHNDTLEHKIQARTLALQKSHDELFHLNEKLSRIEQFRRQLLSDISHELGTPITAIRGYSIAMVEGVIQDDYAKYAKRIYDRSQVLERLIEDLTELTKLETGQIQFHYKPMEVVPFFQQLFRRYELDMLERASQFVWLEGSTLPDGSSSYVARMDPIRMEQVVLNILWNAKKFIPEDGRIEMRVDIVPGTVSGAVEAVISVCDNGRGIPEQELESVFDRFYRSKESRRAVKGTGLGLSICKEIVHYHQGRIGAENIPGSGCRVYFTLPVVSGREFSEKEEDHGGASAAR</sequence>